<accession>A0A645C3P9</accession>
<sequence length="59" mass="6661">MKAIVYEGIRDTSNTKDIINHGISLNNGNNQSNTFDNRDYSSNMINNGKDTYVKIILKP</sequence>
<dbReference type="AlphaFoldDB" id="A0A645C3P9"/>
<comment type="caution">
    <text evidence="1">The sequence shown here is derived from an EMBL/GenBank/DDBJ whole genome shotgun (WGS) entry which is preliminary data.</text>
</comment>
<evidence type="ECO:0000313" key="1">
    <source>
        <dbReference type="EMBL" id="MPM72436.1"/>
    </source>
</evidence>
<protein>
    <submittedName>
        <fullName evidence="1">Uncharacterized protein</fullName>
    </submittedName>
</protein>
<reference evidence="1" key="1">
    <citation type="submission" date="2019-08" db="EMBL/GenBank/DDBJ databases">
        <authorList>
            <person name="Kucharzyk K."/>
            <person name="Murdoch R.W."/>
            <person name="Higgins S."/>
            <person name="Loffler F."/>
        </authorList>
    </citation>
    <scope>NUCLEOTIDE SEQUENCE</scope>
</reference>
<proteinExistence type="predicted"/>
<gene>
    <name evidence="1" type="ORF">SDC9_119412</name>
</gene>
<dbReference type="EMBL" id="VSSQ01024748">
    <property type="protein sequence ID" value="MPM72436.1"/>
    <property type="molecule type" value="Genomic_DNA"/>
</dbReference>
<organism evidence="1">
    <name type="scientific">bioreactor metagenome</name>
    <dbReference type="NCBI Taxonomy" id="1076179"/>
    <lineage>
        <taxon>unclassified sequences</taxon>
        <taxon>metagenomes</taxon>
        <taxon>ecological metagenomes</taxon>
    </lineage>
</organism>
<name>A0A645C3P9_9ZZZZ</name>